<accession>A0A9Q3CRQ2</accession>
<name>A0A9Q3CRQ2_9BASI</name>
<evidence type="ECO:0000313" key="1">
    <source>
        <dbReference type="EMBL" id="MBW0489319.1"/>
    </source>
</evidence>
<dbReference type="AlphaFoldDB" id="A0A9Q3CRQ2"/>
<dbReference type="Proteomes" id="UP000765509">
    <property type="component" value="Unassembled WGS sequence"/>
</dbReference>
<gene>
    <name evidence="1" type="ORF">O181_029034</name>
</gene>
<dbReference type="EMBL" id="AVOT02010017">
    <property type="protein sequence ID" value="MBW0489319.1"/>
    <property type="molecule type" value="Genomic_DNA"/>
</dbReference>
<proteinExistence type="predicted"/>
<sequence>MRTHKLLTKIPGDLEHAVKFIFSKESTLDEISNTLQEVRIRTPIGRYNTHRTDNDRENLTFEAKEAHEPEELNKKKSFHSFRSPNHYGYHFLKDGRRYLK</sequence>
<reference evidence="1" key="1">
    <citation type="submission" date="2021-03" db="EMBL/GenBank/DDBJ databases">
        <title>Draft genome sequence of rust myrtle Austropuccinia psidii MF-1, a brazilian biotype.</title>
        <authorList>
            <person name="Quecine M.C."/>
            <person name="Pachon D.M.R."/>
            <person name="Bonatelli M.L."/>
            <person name="Correr F.H."/>
            <person name="Franceschini L.M."/>
            <person name="Leite T.F."/>
            <person name="Margarido G.R.A."/>
            <person name="Almeida C.A."/>
            <person name="Ferrarezi J.A."/>
            <person name="Labate C.A."/>
        </authorList>
    </citation>
    <scope>NUCLEOTIDE SEQUENCE</scope>
    <source>
        <strain evidence="1">MF-1</strain>
    </source>
</reference>
<protein>
    <submittedName>
        <fullName evidence="1">Uncharacterized protein</fullName>
    </submittedName>
</protein>
<keyword evidence="2" id="KW-1185">Reference proteome</keyword>
<organism evidence="1 2">
    <name type="scientific">Austropuccinia psidii MF-1</name>
    <dbReference type="NCBI Taxonomy" id="1389203"/>
    <lineage>
        <taxon>Eukaryota</taxon>
        <taxon>Fungi</taxon>
        <taxon>Dikarya</taxon>
        <taxon>Basidiomycota</taxon>
        <taxon>Pucciniomycotina</taxon>
        <taxon>Pucciniomycetes</taxon>
        <taxon>Pucciniales</taxon>
        <taxon>Sphaerophragmiaceae</taxon>
        <taxon>Austropuccinia</taxon>
    </lineage>
</organism>
<evidence type="ECO:0000313" key="2">
    <source>
        <dbReference type="Proteomes" id="UP000765509"/>
    </source>
</evidence>
<comment type="caution">
    <text evidence="1">The sequence shown here is derived from an EMBL/GenBank/DDBJ whole genome shotgun (WGS) entry which is preliminary data.</text>
</comment>